<proteinExistence type="predicted"/>
<dbReference type="PANTHER" id="PTHR34131">
    <property type="entry name" value="(RAP ANNOTATION RELEASE2) GALACTOSE-BINDING LIKE DOMAIN CONTAINING PROTEIN"/>
    <property type="match status" value="1"/>
</dbReference>
<gene>
    <name evidence="3" type="ORF">LITE_LOCUS12836</name>
</gene>
<reference evidence="3" key="1">
    <citation type="submission" date="2022-08" db="EMBL/GenBank/DDBJ databases">
        <authorList>
            <person name="Gutierrez-Valencia J."/>
        </authorList>
    </citation>
    <scope>NUCLEOTIDE SEQUENCE</scope>
</reference>
<keyword evidence="2" id="KW-1133">Transmembrane helix</keyword>
<protein>
    <submittedName>
        <fullName evidence="3">Uncharacterized protein</fullName>
    </submittedName>
</protein>
<feature type="non-terminal residue" evidence="3">
    <location>
        <position position="1"/>
    </location>
</feature>
<dbReference type="AlphaFoldDB" id="A0AAV0J8H6"/>
<keyword evidence="4" id="KW-1185">Reference proteome</keyword>
<feature type="compositionally biased region" description="Polar residues" evidence="1">
    <location>
        <begin position="55"/>
        <end position="66"/>
    </location>
</feature>
<name>A0AAV0J8H6_9ROSI</name>
<keyword evidence="2" id="KW-0472">Membrane</keyword>
<evidence type="ECO:0000313" key="4">
    <source>
        <dbReference type="Proteomes" id="UP001154282"/>
    </source>
</evidence>
<dbReference type="PANTHER" id="PTHR34131:SF3">
    <property type="entry name" value="(RAP ANNOTATION RELEASE2) GALACTOSE-BINDING LIKE DOMAIN CONTAINING PROTEIN"/>
    <property type="match status" value="1"/>
</dbReference>
<evidence type="ECO:0000256" key="1">
    <source>
        <dbReference type="SAM" id="MobiDB-lite"/>
    </source>
</evidence>
<evidence type="ECO:0000313" key="3">
    <source>
        <dbReference type="EMBL" id="CAI0405300.1"/>
    </source>
</evidence>
<dbReference type="EMBL" id="CAMGYJ010000004">
    <property type="protein sequence ID" value="CAI0405300.1"/>
    <property type="molecule type" value="Genomic_DNA"/>
</dbReference>
<evidence type="ECO:0000256" key="2">
    <source>
        <dbReference type="SAM" id="Phobius"/>
    </source>
</evidence>
<sequence>PDAGSNTIFNLLCCIVLTVVLIFFKWLCSVLQLDCHSRRSRRHTPIRGREGPQPLHSQSATFSHSNDYSPTTCAWLRASADSAPKARFVARRKESISVSQLGRPLTEYMSLPASQYSVLDADREDREGR</sequence>
<feature type="region of interest" description="Disordered" evidence="1">
    <location>
        <begin position="38"/>
        <end position="66"/>
    </location>
</feature>
<organism evidence="3 4">
    <name type="scientific">Linum tenue</name>
    <dbReference type="NCBI Taxonomy" id="586396"/>
    <lineage>
        <taxon>Eukaryota</taxon>
        <taxon>Viridiplantae</taxon>
        <taxon>Streptophyta</taxon>
        <taxon>Embryophyta</taxon>
        <taxon>Tracheophyta</taxon>
        <taxon>Spermatophyta</taxon>
        <taxon>Magnoliopsida</taxon>
        <taxon>eudicotyledons</taxon>
        <taxon>Gunneridae</taxon>
        <taxon>Pentapetalae</taxon>
        <taxon>rosids</taxon>
        <taxon>fabids</taxon>
        <taxon>Malpighiales</taxon>
        <taxon>Linaceae</taxon>
        <taxon>Linum</taxon>
    </lineage>
</organism>
<comment type="caution">
    <text evidence="3">The sequence shown here is derived from an EMBL/GenBank/DDBJ whole genome shotgun (WGS) entry which is preliminary data.</text>
</comment>
<dbReference type="Proteomes" id="UP001154282">
    <property type="component" value="Unassembled WGS sequence"/>
</dbReference>
<feature type="transmembrane region" description="Helical" evidence="2">
    <location>
        <begin position="6"/>
        <end position="33"/>
    </location>
</feature>
<keyword evidence="2" id="KW-0812">Transmembrane</keyword>
<accession>A0AAV0J8H6</accession>